<gene>
    <name evidence="6" type="ORF">HPP92_025643</name>
    <name evidence="5" type="ORF">HPP92_025900</name>
</gene>
<organism evidence="6 8">
    <name type="scientific">Vanilla planifolia</name>
    <name type="common">Vanilla</name>
    <dbReference type="NCBI Taxonomy" id="51239"/>
    <lineage>
        <taxon>Eukaryota</taxon>
        <taxon>Viridiplantae</taxon>
        <taxon>Streptophyta</taxon>
        <taxon>Embryophyta</taxon>
        <taxon>Tracheophyta</taxon>
        <taxon>Spermatophyta</taxon>
        <taxon>Magnoliopsida</taxon>
        <taxon>Liliopsida</taxon>
        <taxon>Asparagales</taxon>
        <taxon>Orchidaceae</taxon>
        <taxon>Vanilloideae</taxon>
        <taxon>Vanilleae</taxon>
        <taxon>Vanilla</taxon>
    </lineage>
</organism>
<dbReference type="EMBL" id="JADCNM010000014">
    <property type="protein sequence ID" value="KAG0454339.1"/>
    <property type="molecule type" value="Genomic_DNA"/>
</dbReference>
<dbReference type="InterPro" id="IPR006630">
    <property type="entry name" value="La_HTH"/>
</dbReference>
<evidence type="ECO:0000313" key="7">
    <source>
        <dbReference type="Proteomes" id="UP000636800"/>
    </source>
</evidence>
<dbReference type="InterPro" id="IPR036388">
    <property type="entry name" value="WH-like_DNA-bd_sf"/>
</dbReference>
<dbReference type="Proteomes" id="UP000639772">
    <property type="component" value="Unassembled WGS sequence"/>
</dbReference>
<feature type="region of interest" description="Disordered" evidence="3">
    <location>
        <begin position="1"/>
        <end position="73"/>
    </location>
</feature>
<dbReference type="Pfam" id="PF05383">
    <property type="entry name" value="La"/>
    <property type="match status" value="1"/>
</dbReference>
<dbReference type="EMBL" id="JADCNL010000014">
    <property type="protein sequence ID" value="KAG0453236.1"/>
    <property type="molecule type" value="Genomic_DNA"/>
</dbReference>
<dbReference type="AlphaFoldDB" id="A0A835PJF5"/>
<reference evidence="7 8" key="1">
    <citation type="journal article" date="2020" name="Nat. Food">
        <title>A phased Vanilla planifolia genome enables genetic improvement of flavour and production.</title>
        <authorList>
            <person name="Hasing T."/>
            <person name="Tang H."/>
            <person name="Brym M."/>
            <person name="Khazi F."/>
            <person name="Huang T."/>
            <person name="Chambers A.H."/>
        </authorList>
    </citation>
    <scope>NUCLEOTIDE SEQUENCE [LARGE SCALE GENOMIC DNA]</scope>
    <source>
        <tissue evidence="6">Leaf</tissue>
    </source>
</reference>
<keyword evidence="7" id="KW-1185">Reference proteome</keyword>
<dbReference type="SMART" id="SM00715">
    <property type="entry name" value="LA"/>
    <property type="match status" value="1"/>
</dbReference>
<dbReference type="OrthoDB" id="340227at2759"/>
<dbReference type="GO" id="GO:0005737">
    <property type="term" value="C:cytoplasm"/>
    <property type="evidence" value="ECO:0007669"/>
    <property type="project" value="UniProtKB-ARBA"/>
</dbReference>
<dbReference type="SUPFAM" id="SSF46785">
    <property type="entry name" value="Winged helix' DNA-binding domain"/>
    <property type="match status" value="1"/>
</dbReference>
<dbReference type="PROSITE" id="PS50961">
    <property type="entry name" value="HTH_LA"/>
    <property type="match status" value="1"/>
</dbReference>
<dbReference type="FunFam" id="1.10.10.10:FF:000131">
    <property type="entry name" value="la-related protein 1B isoform X2"/>
    <property type="match status" value="1"/>
</dbReference>
<dbReference type="InterPro" id="IPR045180">
    <property type="entry name" value="La_dom_prot"/>
</dbReference>
<dbReference type="GO" id="GO:0003723">
    <property type="term" value="F:RNA binding"/>
    <property type="evidence" value="ECO:0007669"/>
    <property type="project" value="UniProtKB-UniRule"/>
</dbReference>
<evidence type="ECO:0000256" key="3">
    <source>
        <dbReference type="SAM" id="MobiDB-lite"/>
    </source>
</evidence>
<dbReference type="PANTHER" id="PTHR22792:SF132">
    <property type="entry name" value="LA-RELATED PROTEIN 1"/>
    <property type="match status" value="1"/>
</dbReference>
<dbReference type="Gene3D" id="1.10.10.10">
    <property type="entry name" value="Winged helix-like DNA-binding domain superfamily/Winged helix DNA-binding domain"/>
    <property type="match status" value="1"/>
</dbReference>
<sequence length="306" mass="34615">MADASSCPPPTEQCELPEGPSTLSEERSSANEAIVPVPPPVDASIARPSATEVRRPPATHYSSDAIRNGPVPRIPNGCIRRPPLFGTGMPRGFIGDGSHMYDHVRHPNWHGPSPWGFNGWPSPMQVLPGVRPWPFFHPPIPPGPFMNPPCPAPFPPLAAPMRFPEVFHHGHCVPPRPMPPQPFRSQPFRTPQPSSSSFLPENLRTSLLKQIEYYFSVENLCKDIYLRRMMDEQGWVPVSLIASFNRVKMITGDVQCILDVLRSSTVVELMGDRIRKREDWERWVLIPQEDQQMESFHFGMKRLRIN</sequence>
<name>A0A835PJF5_VANPL</name>
<evidence type="ECO:0000313" key="8">
    <source>
        <dbReference type="Proteomes" id="UP000639772"/>
    </source>
</evidence>
<dbReference type="InterPro" id="IPR036390">
    <property type="entry name" value="WH_DNA-bd_sf"/>
</dbReference>
<dbReference type="CDD" id="cd07323">
    <property type="entry name" value="LAM"/>
    <property type="match status" value="1"/>
</dbReference>
<evidence type="ECO:0000313" key="6">
    <source>
        <dbReference type="EMBL" id="KAG0454339.1"/>
    </source>
</evidence>
<protein>
    <recommendedName>
        <fullName evidence="4">HTH La-type RNA-binding domain-containing protein</fullName>
    </recommendedName>
</protein>
<proteinExistence type="predicted"/>
<evidence type="ECO:0000256" key="1">
    <source>
        <dbReference type="ARBA" id="ARBA00022884"/>
    </source>
</evidence>
<dbReference type="Proteomes" id="UP000636800">
    <property type="component" value="Unassembled WGS sequence"/>
</dbReference>
<keyword evidence="1 2" id="KW-0694">RNA-binding</keyword>
<dbReference type="PANTHER" id="PTHR22792">
    <property type="entry name" value="LUPUS LA PROTEIN-RELATED"/>
    <property type="match status" value="1"/>
</dbReference>
<comment type="caution">
    <text evidence="6">The sequence shown here is derived from an EMBL/GenBank/DDBJ whole genome shotgun (WGS) entry which is preliminary data.</text>
</comment>
<feature type="domain" description="HTH La-type RNA-binding" evidence="4">
    <location>
        <begin position="197"/>
        <end position="286"/>
    </location>
</feature>
<evidence type="ECO:0000313" key="5">
    <source>
        <dbReference type="EMBL" id="KAG0453236.1"/>
    </source>
</evidence>
<accession>A0A835PJF5</accession>
<evidence type="ECO:0000256" key="2">
    <source>
        <dbReference type="PROSITE-ProRule" id="PRU00332"/>
    </source>
</evidence>
<evidence type="ECO:0000259" key="4">
    <source>
        <dbReference type="PROSITE" id="PS50961"/>
    </source>
</evidence>